<keyword evidence="4" id="KW-0158">Chromosome</keyword>
<dbReference type="CDD" id="cd10530">
    <property type="entry name" value="SET_SETD7"/>
    <property type="match status" value="1"/>
</dbReference>
<dbReference type="GO" id="GO:0006355">
    <property type="term" value="P:regulation of DNA-templated transcription"/>
    <property type="evidence" value="ECO:0007669"/>
    <property type="project" value="InterPro"/>
</dbReference>
<dbReference type="Gene3D" id="2.170.270.10">
    <property type="entry name" value="SET domain"/>
    <property type="match status" value="1"/>
</dbReference>
<evidence type="ECO:0000256" key="4">
    <source>
        <dbReference type="ARBA" id="ARBA00022454"/>
    </source>
</evidence>
<keyword evidence="10" id="KW-0805">Transcription regulation</keyword>
<dbReference type="InterPro" id="IPR046341">
    <property type="entry name" value="SET_dom_sf"/>
</dbReference>
<organism evidence="19 20">
    <name type="scientific">Eptatretus burgeri</name>
    <name type="common">Inshore hagfish</name>
    <dbReference type="NCBI Taxonomy" id="7764"/>
    <lineage>
        <taxon>Eukaryota</taxon>
        <taxon>Metazoa</taxon>
        <taxon>Chordata</taxon>
        <taxon>Craniata</taxon>
        <taxon>Vertebrata</taxon>
        <taxon>Cyclostomata</taxon>
        <taxon>Myxini</taxon>
        <taxon>Myxiniformes</taxon>
        <taxon>Myxinidae</taxon>
        <taxon>Eptatretinae</taxon>
        <taxon>Eptatretus</taxon>
    </lineage>
</organism>
<dbReference type="GO" id="GO:0003682">
    <property type="term" value="F:chromatin binding"/>
    <property type="evidence" value="ECO:0007669"/>
    <property type="project" value="TreeGrafter"/>
</dbReference>
<dbReference type="Pfam" id="PF02493">
    <property type="entry name" value="MORN"/>
    <property type="match status" value="4"/>
</dbReference>
<dbReference type="SUPFAM" id="SSF82185">
    <property type="entry name" value="Histone H3 K4-specific methyltransferase SET7/9 N-terminal domain"/>
    <property type="match status" value="1"/>
</dbReference>
<keyword evidence="13" id="KW-0539">Nucleus</keyword>
<name>A0A8C4R525_EPTBU</name>
<dbReference type="OMA" id="HSFIPNC"/>
<keyword evidence="7" id="KW-0949">S-adenosyl-L-methionine</keyword>
<dbReference type="InterPro" id="IPR003409">
    <property type="entry name" value="MORN"/>
</dbReference>
<evidence type="ECO:0000256" key="1">
    <source>
        <dbReference type="ARBA" id="ARBA00004123"/>
    </source>
</evidence>
<dbReference type="GO" id="GO:0032259">
    <property type="term" value="P:methylation"/>
    <property type="evidence" value="ECO:0007669"/>
    <property type="project" value="UniProtKB-KW"/>
</dbReference>
<accession>A0A8C4R525</accession>
<dbReference type="PANTHER" id="PTHR46820">
    <property type="entry name" value="HISTONE-LYSINE N-METHYLTRANSFERASE SETD7"/>
    <property type="match status" value="1"/>
</dbReference>
<dbReference type="GO" id="GO:0005634">
    <property type="term" value="C:nucleus"/>
    <property type="evidence" value="ECO:0007669"/>
    <property type="project" value="UniProtKB-SubCell"/>
</dbReference>
<evidence type="ECO:0000256" key="15">
    <source>
        <dbReference type="ARBA" id="ARBA00030095"/>
    </source>
</evidence>
<dbReference type="Proteomes" id="UP000694388">
    <property type="component" value="Unplaced"/>
</dbReference>
<dbReference type="InterPro" id="IPR017155">
    <property type="entry name" value="Hist-Lys_N-MeTrfase_SETD7"/>
</dbReference>
<dbReference type="GO" id="GO:0140945">
    <property type="term" value="F:histone H3K4 monomethyltransferase activity"/>
    <property type="evidence" value="ECO:0007669"/>
    <property type="project" value="UniProtKB-EC"/>
</dbReference>
<dbReference type="SUPFAM" id="SSF82199">
    <property type="entry name" value="SET domain"/>
    <property type="match status" value="1"/>
</dbReference>
<dbReference type="GO" id="GO:0005694">
    <property type="term" value="C:chromosome"/>
    <property type="evidence" value="ECO:0007669"/>
    <property type="project" value="UniProtKB-SubCell"/>
</dbReference>
<evidence type="ECO:0000256" key="3">
    <source>
        <dbReference type="ARBA" id="ARBA00020512"/>
    </source>
</evidence>
<comment type="catalytic activity">
    <reaction evidence="17">
        <text>L-lysyl(4)-[histone H3] + S-adenosyl-L-methionine = N(6)-methyl-L-lysyl(4)-[histone H3] + S-adenosyl-L-homocysteine + H(+)</text>
        <dbReference type="Rhea" id="RHEA:60264"/>
        <dbReference type="Rhea" id="RHEA-COMP:15543"/>
        <dbReference type="Rhea" id="RHEA-COMP:15547"/>
        <dbReference type="ChEBI" id="CHEBI:15378"/>
        <dbReference type="ChEBI" id="CHEBI:29969"/>
        <dbReference type="ChEBI" id="CHEBI:57856"/>
        <dbReference type="ChEBI" id="CHEBI:59789"/>
        <dbReference type="ChEBI" id="CHEBI:61929"/>
        <dbReference type="EC" id="2.1.1.364"/>
    </reaction>
</comment>
<evidence type="ECO:0000313" key="19">
    <source>
        <dbReference type="Ensembl" id="ENSEBUP00000025069.1"/>
    </source>
</evidence>
<dbReference type="Pfam" id="PF00856">
    <property type="entry name" value="SET"/>
    <property type="match status" value="1"/>
</dbReference>
<evidence type="ECO:0000256" key="6">
    <source>
        <dbReference type="ARBA" id="ARBA00022679"/>
    </source>
</evidence>
<evidence type="ECO:0000256" key="17">
    <source>
        <dbReference type="ARBA" id="ARBA00048660"/>
    </source>
</evidence>
<reference evidence="19" key="1">
    <citation type="submission" date="2025-05" db="UniProtKB">
        <authorList>
            <consortium name="Ensembl"/>
        </authorList>
    </citation>
    <scope>IDENTIFICATION</scope>
</reference>
<dbReference type="FunFam" id="2.20.110.10:FF:000005">
    <property type="entry name" value="Histone-lysine N-methyltransferase SETD7"/>
    <property type="match status" value="1"/>
</dbReference>
<protein>
    <recommendedName>
        <fullName evidence="3">Histone-lysine N-methyltransferase SETD7</fullName>
        <ecNumber evidence="14">2.1.1.364</ecNumber>
    </recommendedName>
    <alternativeName>
        <fullName evidence="15">SET domain-containing protein 7</fullName>
    </alternativeName>
</protein>
<keyword evidence="11" id="KW-0010">Activator</keyword>
<evidence type="ECO:0000256" key="16">
    <source>
        <dbReference type="ARBA" id="ARBA00047738"/>
    </source>
</evidence>
<comment type="catalytic activity">
    <reaction evidence="16">
        <text>L-lysyl-[protein] + S-adenosyl-L-methionine = N(6)-methyl-L-lysyl-[protein] + S-adenosyl-L-homocysteine + H(+)</text>
        <dbReference type="Rhea" id="RHEA:51736"/>
        <dbReference type="Rhea" id="RHEA-COMP:9752"/>
        <dbReference type="Rhea" id="RHEA-COMP:13053"/>
        <dbReference type="ChEBI" id="CHEBI:15378"/>
        <dbReference type="ChEBI" id="CHEBI:29969"/>
        <dbReference type="ChEBI" id="CHEBI:57856"/>
        <dbReference type="ChEBI" id="CHEBI:59789"/>
        <dbReference type="ChEBI" id="CHEBI:61929"/>
    </reaction>
    <physiologicalReaction direction="left-to-right" evidence="16">
        <dbReference type="Rhea" id="RHEA:51737"/>
    </physiologicalReaction>
</comment>
<dbReference type="Pfam" id="PF22648">
    <property type="entry name" value="SET7_N"/>
    <property type="match status" value="1"/>
</dbReference>
<dbReference type="EC" id="2.1.1.364" evidence="14"/>
<evidence type="ECO:0000256" key="9">
    <source>
        <dbReference type="ARBA" id="ARBA00022853"/>
    </source>
</evidence>
<keyword evidence="9" id="KW-0156">Chromatin regulator</keyword>
<dbReference type="Ensembl" id="ENSEBUT00000025645.1">
    <property type="protein sequence ID" value="ENSEBUP00000025069.1"/>
    <property type="gene ID" value="ENSEBUG00000015465.1"/>
</dbReference>
<evidence type="ECO:0000256" key="12">
    <source>
        <dbReference type="ARBA" id="ARBA00023163"/>
    </source>
</evidence>
<evidence type="ECO:0000259" key="18">
    <source>
        <dbReference type="PROSITE" id="PS50280"/>
    </source>
</evidence>
<feature type="domain" description="SET" evidence="18">
    <location>
        <begin position="266"/>
        <end position="388"/>
    </location>
</feature>
<dbReference type="GO" id="GO:0070828">
    <property type="term" value="P:heterochromatin organization"/>
    <property type="evidence" value="ECO:0007669"/>
    <property type="project" value="TreeGrafter"/>
</dbReference>
<evidence type="ECO:0000256" key="8">
    <source>
        <dbReference type="ARBA" id="ARBA00022737"/>
    </source>
</evidence>
<dbReference type="GeneTree" id="ENSGT00390000004827"/>
<dbReference type="Ensembl" id="ENSEBUT00000025659.1">
    <property type="protein sequence ID" value="ENSEBUP00000025083.1"/>
    <property type="gene ID" value="ENSEBUG00000015465.1"/>
</dbReference>
<evidence type="ECO:0000256" key="7">
    <source>
        <dbReference type="ARBA" id="ARBA00022691"/>
    </source>
</evidence>
<evidence type="ECO:0000313" key="20">
    <source>
        <dbReference type="Proteomes" id="UP000694388"/>
    </source>
</evidence>
<evidence type="ECO:0000256" key="11">
    <source>
        <dbReference type="ARBA" id="ARBA00023159"/>
    </source>
</evidence>
<sequence>MKIRKKKKSSARLIESSSWRRVRGEGIGWLNTRGFAECFRRWMGDQFAHMDSEDEDDVELEETVDGPLDEDKLPHGFCKITYSSGDRFEGFFVRGEKQGKGKFYFFDGSTLHGNFVDDALQGKAFYTNEDGSTIHGTYSDGQLHGYAEEHDPDGRLTFSGHYQNNVRCGLCWIYFPDGGKLIGHVNDEGEMTGGHVGYVYPDDHTALYGEFVDAEMVSAHPASFHGVEDGKSHFKILKDGPELSFDRSTSTCISSKPLVPDPYEKKRVYVGPSLIPGAGEGLFALSAMEGGTVMAFYNGVRLTHEEVDGRDWSLNENTISLDEETVIDVPKDKSTTSLYCASLGHKANHSFMPNSKYDIFEHPRFGSIKCIRTLRMVEADEELTVEYGYNDQPPGKSGPEAPEWYLQEILSFKASLKI</sequence>
<dbReference type="InterPro" id="IPR044436">
    <property type="entry name" value="SETD7_SET"/>
</dbReference>
<dbReference type="InterPro" id="IPR054533">
    <property type="entry name" value="SETD7_N"/>
</dbReference>
<proteinExistence type="predicted"/>
<keyword evidence="6" id="KW-0808">Transferase</keyword>
<comment type="subcellular location">
    <subcellularLocation>
        <location evidence="2">Chromosome</location>
    </subcellularLocation>
    <subcellularLocation>
        <location evidence="1">Nucleus</location>
    </subcellularLocation>
</comment>
<dbReference type="Gene3D" id="2.20.110.10">
    <property type="entry name" value="Histone H3 K4-specific methyltransferase SET7/9 N-terminal domain"/>
    <property type="match status" value="2"/>
</dbReference>
<dbReference type="PANTHER" id="PTHR46820:SF1">
    <property type="entry name" value="HISTONE-LYSINE N-METHYLTRANSFERASE SETD7"/>
    <property type="match status" value="1"/>
</dbReference>
<keyword evidence="5" id="KW-0489">Methyltransferase</keyword>
<evidence type="ECO:0000256" key="2">
    <source>
        <dbReference type="ARBA" id="ARBA00004286"/>
    </source>
</evidence>
<evidence type="ECO:0000256" key="5">
    <source>
        <dbReference type="ARBA" id="ARBA00022603"/>
    </source>
</evidence>
<keyword evidence="20" id="KW-1185">Reference proteome</keyword>
<keyword evidence="12" id="KW-0804">Transcription</keyword>
<dbReference type="PROSITE" id="PS51577">
    <property type="entry name" value="SAM_MT43_SET7"/>
    <property type="match status" value="1"/>
</dbReference>
<evidence type="ECO:0000256" key="10">
    <source>
        <dbReference type="ARBA" id="ARBA00023015"/>
    </source>
</evidence>
<evidence type="ECO:0000256" key="13">
    <source>
        <dbReference type="ARBA" id="ARBA00023242"/>
    </source>
</evidence>
<dbReference type="PROSITE" id="PS50280">
    <property type="entry name" value="SET"/>
    <property type="match status" value="1"/>
</dbReference>
<keyword evidence="8" id="KW-0677">Repeat</keyword>
<dbReference type="InterPro" id="IPR001214">
    <property type="entry name" value="SET_dom"/>
</dbReference>
<evidence type="ECO:0000256" key="14">
    <source>
        <dbReference type="ARBA" id="ARBA00023620"/>
    </source>
</evidence>
<dbReference type="AlphaFoldDB" id="A0A8C4R525"/>